<dbReference type="EMBL" id="DQTV01000115">
    <property type="protein sequence ID" value="HIP57552.1"/>
    <property type="molecule type" value="Genomic_DNA"/>
</dbReference>
<keyword evidence="2" id="KW-0004">4Fe-4S</keyword>
<dbReference type="GO" id="GO:0051539">
    <property type="term" value="F:4 iron, 4 sulfur cluster binding"/>
    <property type="evidence" value="ECO:0007669"/>
    <property type="project" value="UniProtKB-KW"/>
</dbReference>
<keyword evidence="4" id="KW-0408">Iron</keyword>
<organism evidence="8 9">
    <name type="scientific">Ignisphaera aggregans</name>
    <dbReference type="NCBI Taxonomy" id="334771"/>
    <lineage>
        <taxon>Archaea</taxon>
        <taxon>Thermoproteota</taxon>
        <taxon>Thermoprotei</taxon>
        <taxon>Desulfurococcales</taxon>
        <taxon>Desulfurococcaceae</taxon>
        <taxon>Ignisphaera</taxon>
    </lineage>
</organism>
<protein>
    <submittedName>
        <fullName evidence="8">Fumarate hydratase</fullName>
        <ecNumber evidence="8">4.2.1.2</ecNumber>
    </submittedName>
</protein>
<name>A0A832YZS1_9CREN</name>
<evidence type="ECO:0000259" key="7">
    <source>
        <dbReference type="Pfam" id="PF05681"/>
    </source>
</evidence>
<evidence type="ECO:0000313" key="8">
    <source>
        <dbReference type="EMBL" id="HIP57552.1"/>
    </source>
</evidence>
<dbReference type="PANTHER" id="PTHR30389">
    <property type="entry name" value="FUMARATE HYDRATASE-RELATED"/>
    <property type="match status" value="1"/>
</dbReference>
<evidence type="ECO:0000256" key="6">
    <source>
        <dbReference type="ARBA" id="ARBA00023239"/>
    </source>
</evidence>
<keyword evidence="3" id="KW-0479">Metal-binding</keyword>
<comment type="similarity">
    <text evidence="1">Belongs to the class-I fumarase family.</text>
</comment>
<dbReference type="GO" id="GO:0004333">
    <property type="term" value="F:fumarate hydratase activity"/>
    <property type="evidence" value="ECO:0007669"/>
    <property type="project" value="UniProtKB-EC"/>
</dbReference>
<gene>
    <name evidence="8" type="ORF">EYH02_05780</name>
</gene>
<dbReference type="NCBIfam" id="TIGR00722">
    <property type="entry name" value="ttdA_fumA_fumB"/>
    <property type="match status" value="1"/>
</dbReference>
<evidence type="ECO:0000256" key="5">
    <source>
        <dbReference type="ARBA" id="ARBA00023014"/>
    </source>
</evidence>
<evidence type="ECO:0000256" key="3">
    <source>
        <dbReference type="ARBA" id="ARBA00022723"/>
    </source>
</evidence>
<evidence type="ECO:0000256" key="1">
    <source>
        <dbReference type="ARBA" id="ARBA00008876"/>
    </source>
</evidence>
<evidence type="ECO:0000313" key="9">
    <source>
        <dbReference type="Proteomes" id="UP000605805"/>
    </source>
</evidence>
<dbReference type="EC" id="4.2.1.2" evidence="8"/>
<dbReference type="GO" id="GO:0046872">
    <property type="term" value="F:metal ion binding"/>
    <property type="evidence" value="ECO:0007669"/>
    <property type="project" value="UniProtKB-KW"/>
</dbReference>
<keyword evidence="5" id="KW-0411">Iron-sulfur</keyword>
<dbReference type="AlphaFoldDB" id="A0A832YZS1"/>
<dbReference type="Pfam" id="PF05681">
    <property type="entry name" value="Fumerase"/>
    <property type="match status" value="1"/>
</dbReference>
<comment type="caution">
    <text evidence="8">The sequence shown here is derived from an EMBL/GenBank/DDBJ whole genome shotgun (WGS) entry which is preliminary data.</text>
</comment>
<keyword evidence="6 8" id="KW-0456">Lyase</keyword>
<dbReference type="NCBIfam" id="NF004885">
    <property type="entry name" value="PRK06246.1"/>
    <property type="match status" value="1"/>
</dbReference>
<dbReference type="Proteomes" id="UP000605805">
    <property type="component" value="Unassembled WGS sequence"/>
</dbReference>
<proteinExistence type="inferred from homology"/>
<dbReference type="PANTHER" id="PTHR30389:SF17">
    <property type="entry name" value="L(+)-TARTRATE DEHYDRATASE SUBUNIT ALPHA-RELATED"/>
    <property type="match status" value="1"/>
</dbReference>
<evidence type="ECO:0000256" key="4">
    <source>
        <dbReference type="ARBA" id="ARBA00023004"/>
    </source>
</evidence>
<accession>A0A832YZS1</accession>
<sequence length="299" mass="33456">MSIELENIVQKAILEAIETAVTRVPRDVWNALNNAYQREQCERAKEVLRTMIESVRVAAKERIPLCQDTGLPVFYIEIGEQFPIKRRVLEIVKSCVRKATELGILRPNAVDPVTNRNSGDNTGRYVPITEVSIVDGDRLRVTYIPKGGGSEYVSRLYMVSPTRGFEELVKRVLEAVVDAGPKPCPPTIVAVGIGGTADIAEKVSRRLFVERRVGERHRDSRVGELEVKLLEKINSLGIGPAGLGGSVTALDLWIDYGYRHPATFAIAITFSCWALRRASIEVDRYGHIYRDPLDFWEPP</sequence>
<evidence type="ECO:0000256" key="2">
    <source>
        <dbReference type="ARBA" id="ARBA00022485"/>
    </source>
</evidence>
<reference evidence="8" key="1">
    <citation type="journal article" date="2020" name="ISME J.">
        <title>Gammaproteobacteria mediating utilization of methyl-, sulfur- and petroleum organic compounds in deep ocean hydrothermal plumes.</title>
        <authorList>
            <person name="Zhou Z."/>
            <person name="Liu Y."/>
            <person name="Pan J."/>
            <person name="Cron B.R."/>
            <person name="Toner B.M."/>
            <person name="Anantharaman K."/>
            <person name="Breier J.A."/>
            <person name="Dick G.J."/>
            <person name="Li M."/>
        </authorList>
    </citation>
    <scope>NUCLEOTIDE SEQUENCE</scope>
    <source>
        <strain evidence="8">SZUA-1435</strain>
    </source>
</reference>
<dbReference type="InterPro" id="IPR004646">
    <property type="entry name" value="Fe-S_hydro-lyase_TtdA-typ_cat"/>
</dbReference>
<dbReference type="InterPro" id="IPR051208">
    <property type="entry name" value="Class-I_Fumarase/Tartrate_DH"/>
</dbReference>
<feature type="domain" description="Fe-S hydro-lyase tartrate dehydratase alpha-type catalytic" evidence="7">
    <location>
        <begin position="11"/>
        <end position="280"/>
    </location>
</feature>